<reference evidence="3 4" key="1">
    <citation type="submission" date="2019-06" db="EMBL/GenBank/DDBJ databases">
        <authorList>
            <person name="Rodrigo-Torres L."/>
            <person name="Arahal R. D."/>
            <person name="Lucena T."/>
        </authorList>
    </citation>
    <scope>NUCLEOTIDE SEQUENCE [LARGE SCALE GENOMIC DNA]</scope>
    <source>
        <strain evidence="3 4">SB0023/3</strain>
    </source>
</reference>
<evidence type="ECO:0000256" key="1">
    <source>
        <dbReference type="SAM" id="Coils"/>
    </source>
</evidence>
<evidence type="ECO:0000313" key="3">
    <source>
        <dbReference type="EMBL" id="VUD71819.1"/>
    </source>
</evidence>
<dbReference type="EMBL" id="CABFPH010000029">
    <property type="protein sequence ID" value="VUD71819.1"/>
    <property type="molecule type" value="Genomic_DNA"/>
</dbReference>
<accession>A0A509EEF5</accession>
<protein>
    <submittedName>
        <fullName evidence="3">Uncharacterized protein</fullName>
    </submittedName>
</protein>
<keyword evidence="1" id="KW-0175">Coiled coil</keyword>
<sequence>MHPIRARHGHLVAFPPKPAPAPQEQPCTIERSIAAGQLHASSDAFYLAIDAACSAAGYLERATSLGAGDSIDLDRLERSASNLREAARRYEAAVGHLRRKHHGVEA</sequence>
<keyword evidence="4" id="KW-1185">Reference proteome</keyword>
<evidence type="ECO:0000313" key="4">
    <source>
        <dbReference type="Proteomes" id="UP000410984"/>
    </source>
</evidence>
<gene>
    <name evidence="3" type="ORF">MET9862_02407</name>
</gene>
<feature type="region of interest" description="Disordered" evidence="2">
    <location>
        <begin position="1"/>
        <end position="24"/>
    </location>
</feature>
<feature type="compositionally biased region" description="Basic residues" evidence="2">
    <location>
        <begin position="1"/>
        <end position="10"/>
    </location>
</feature>
<proteinExistence type="predicted"/>
<evidence type="ECO:0000256" key="2">
    <source>
        <dbReference type="SAM" id="MobiDB-lite"/>
    </source>
</evidence>
<dbReference type="RefSeq" id="WP_142583198.1">
    <property type="nucleotide sequence ID" value="NZ_CABFPH010000029.1"/>
</dbReference>
<dbReference type="Proteomes" id="UP000410984">
    <property type="component" value="Unassembled WGS sequence"/>
</dbReference>
<dbReference type="AlphaFoldDB" id="A0A509EEF5"/>
<organism evidence="3 4">
    <name type="scientific">Methylobacterium symbioticum</name>
    <dbReference type="NCBI Taxonomy" id="2584084"/>
    <lineage>
        <taxon>Bacteria</taxon>
        <taxon>Pseudomonadati</taxon>
        <taxon>Pseudomonadota</taxon>
        <taxon>Alphaproteobacteria</taxon>
        <taxon>Hyphomicrobiales</taxon>
        <taxon>Methylobacteriaceae</taxon>
        <taxon>Methylobacterium</taxon>
    </lineage>
</organism>
<name>A0A509EEF5_9HYPH</name>
<feature type="coiled-coil region" evidence="1">
    <location>
        <begin position="73"/>
        <end position="100"/>
    </location>
</feature>